<dbReference type="AlphaFoldDB" id="A0A9N9JY72"/>
<name>A0A9N9JY72_9GLOM</name>
<reference evidence="4" key="1">
    <citation type="submission" date="2021-06" db="EMBL/GenBank/DDBJ databases">
        <authorList>
            <person name="Kallberg Y."/>
            <person name="Tangrot J."/>
            <person name="Rosling A."/>
        </authorList>
    </citation>
    <scope>NUCLEOTIDE SEQUENCE</scope>
    <source>
        <strain evidence="4">FL966</strain>
    </source>
</reference>
<evidence type="ECO:0000313" key="5">
    <source>
        <dbReference type="Proteomes" id="UP000789759"/>
    </source>
</evidence>
<evidence type="ECO:0000256" key="1">
    <source>
        <dbReference type="ARBA" id="ARBA00022741"/>
    </source>
</evidence>
<dbReference type="PANTHER" id="PTHR23073">
    <property type="entry name" value="26S PROTEASOME REGULATORY SUBUNIT"/>
    <property type="match status" value="1"/>
</dbReference>
<evidence type="ECO:0000256" key="2">
    <source>
        <dbReference type="ARBA" id="ARBA00022840"/>
    </source>
</evidence>
<dbReference type="InterPro" id="IPR050221">
    <property type="entry name" value="26S_Proteasome_ATPase"/>
</dbReference>
<organism evidence="4 5">
    <name type="scientific">Cetraspora pellucida</name>
    <dbReference type="NCBI Taxonomy" id="1433469"/>
    <lineage>
        <taxon>Eukaryota</taxon>
        <taxon>Fungi</taxon>
        <taxon>Fungi incertae sedis</taxon>
        <taxon>Mucoromycota</taxon>
        <taxon>Glomeromycotina</taxon>
        <taxon>Glomeromycetes</taxon>
        <taxon>Diversisporales</taxon>
        <taxon>Gigasporaceae</taxon>
        <taxon>Cetraspora</taxon>
    </lineage>
</organism>
<evidence type="ECO:0000259" key="3">
    <source>
        <dbReference type="Pfam" id="PF00004"/>
    </source>
</evidence>
<dbReference type="InterPro" id="IPR027417">
    <property type="entry name" value="P-loop_NTPase"/>
</dbReference>
<comment type="caution">
    <text evidence="4">The sequence shown here is derived from an EMBL/GenBank/DDBJ whole genome shotgun (WGS) entry which is preliminary data.</text>
</comment>
<dbReference type="Pfam" id="PF00004">
    <property type="entry name" value="AAA"/>
    <property type="match status" value="1"/>
</dbReference>
<dbReference type="OrthoDB" id="1664597at2759"/>
<feature type="non-terminal residue" evidence="4">
    <location>
        <position position="78"/>
    </location>
</feature>
<accession>A0A9N9JY72</accession>
<protein>
    <submittedName>
        <fullName evidence="4">17498_t:CDS:1</fullName>
    </submittedName>
</protein>
<keyword evidence="2" id="KW-0067">ATP-binding</keyword>
<dbReference type="Proteomes" id="UP000789759">
    <property type="component" value="Unassembled WGS sequence"/>
</dbReference>
<sequence length="78" mass="9206">LIQKCLGDGPKLIRKFFQVGEEHAPYIVFIDEIHVIGTKWQVCLLYERRMKIFAEDFRKACEKVLYRKSEGTPEGLYL</sequence>
<dbReference type="Gene3D" id="3.40.50.300">
    <property type="entry name" value="P-loop containing nucleotide triphosphate hydrolases"/>
    <property type="match status" value="1"/>
</dbReference>
<dbReference type="GO" id="GO:0016887">
    <property type="term" value="F:ATP hydrolysis activity"/>
    <property type="evidence" value="ECO:0007669"/>
    <property type="project" value="InterPro"/>
</dbReference>
<dbReference type="EMBL" id="CAJVQA010029686">
    <property type="protein sequence ID" value="CAG8797573.1"/>
    <property type="molecule type" value="Genomic_DNA"/>
</dbReference>
<keyword evidence="5" id="KW-1185">Reference proteome</keyword>
<proteinExistence type="predicted"/>
<dbReference type="GO" id="GO:0005524">
    <property type="term" value="F:ATP binding"/>
    <property type="evidence" value="ECO:0007669"/>
    <property type="project" value="UniProtKB-KW"/>
</dbReference>
<gene>
    <name evidence="4" type="ORF">CPELLU_LOCUS17455</name>
</gene>
<feature type="domain" description="ATPase AAA-type core" evidence="3">
    <location>
        <begin position="2"/>
        <end position="39"/>
    </location>
</feature>
<dbReference type="InterPro" id="IPR003959">
    <property type="entry name" value="ATPase_AAA_core"/>
</dbReference>
<evidence type="ECO:0000313" key="4">
    <source>
        <dbReference type="EMBL" id="CAG8797573.1"/>
    </source>
</evidence>
<keyword evidence="1" id="KW-0547">Nucleotide-binding</keyword>